<name>A0AAV0XY21_9HEMI</name>
<gene>
    <name evidence="1" type="ORF">MEUPH1_LOCUS27261</name>
</gene>
<evidence type="ECO:0000313" key="2">
    <source>
        <dbReference type="Proteomes" id="UP001160148"/>
    </source>
</evidence>
<evidence type="ECO:0000313" key="1">
    <source>
        <dbReference type="EMBL" id="CAI6373520.1"/>
    </source>
</evidence>
<reference evidence="1 2" key="1">
    <citation type="submission" date="2023-01" db="EMBL/GenBank/DDBJ databases">
        <authorList>
            <person name="Whitehead M."/>
        </authorList>
    </citation>
    <scope>NUCLEOTIDE SEQUENCE [LARGE SCALE GENOMIC DNA]</scope>
</reference>
<dbReference type="EMBL" id="CARXXK010001098">
    <property type="protein sequence ID" value="CAI6373520.1"/>
    <property type="molecule type" value="Genomic_DNA"/>
</dbReference>
<evidence type="ECO:0008006" key="3">
    <source>
        <dbReference type="Google" id="ProtNLM"/>
    </source>
</evidence>
<dbReference type="Proteomes" id="UP001160148">
    <property type="component" value="Unassembled WGS sequence"/>
</dbReference>
<comment type="caution">
    <text evidence="1">The sequence shown here is derived from an EMBL/GenBank/DDBJ whole genome shotgun (WGS) entry which is preliminary data.</text>
</comment>
<sequence>MQNSNWLERRKHSMLVPKDSHLAVLITRHWHLYACHARPLVQQRFWIIGIRLIAHRVIHKCVICAKMSADNPQPIMAALPGFRVREDHPFSVVGIDYAGPLQMKELIL</sequence>
<protein>
    <recommendedName>
        <fullName evidence="3">Integrase zinc-binding domain-containing protein</fullName>
    </recommendedName>
</protein>
<keyword evidence="2" id="KW-1185">Reference proteome</keyword>
<dbReference type="PANTHER" id="PTHR47331">
    <property type="entry name" value="PHD-TYPE DOMAIN-CONTAINING PROTEIN"/>
    <property type="match status" value="1"/>
</dbReference>
<dbReference type="PANTHER" id="PTHR47331:SF2">
    <property type="match status" value="1"/>
</dbReference>
<proteinExistence type="predicted"/>
<dbReference type="AlphaFoldDB" id="A0AAV0XY21"/>
<organism evidence="1 2">
    <name type="scientific">Macrosiphum euphorbiae</name>
    <name type="common">potato aphid</name>
    <dbReference type="NCBI Taxonomy" id="13131"/>
    <lineage>
        <taxon>Eukaryota</taxon>
        <taxon>Metazoa</taxon>
        <taxon>Ecdysozoa</taxon>
        <taxon>Arthropoda</taxon>
        <taxon>Hexapoda</taxon>
        <taxon>Insecta</taxon>
        <taxon>Pterygota</taxon>
        <taxon>Neoptera</taxon>
        <taxon>Paraneoptera</taxon>
        <taxon>Hemiptera</taxon>
        <taxon>Sternorrhyncha</taxon>
        <taxon>Aphidomorpha</taxon>
        <taxon>Aphidoidea</taxon>
        <taxon>Aphididae</taxon>
        <taxon>Macrosiphini</taxon>
        <taxon>Macrosiphum</taxon>
    </lineage>
</organism>
<accession>A0AAV0XY21</accession>